<dbReference type="GO" id="GO:0003677">
    <property type="term" value="F:DNA binding"/>
    <property type="evidence" value="ECO:0007669"/>
    <property type="project" value="UniProtKB-UniRule"/>
</dbReference>
<dbReference type="EMBL" id="UGZE01000001">
    <property type="protein sequence ID" value="SUJ09687.1"/>
    <property type="molecule type" value="Genomic_DNA"/>
</dbReference>
<dbReference type="STRING" id="1212545.SARL_00210"/>
<dbReference type="InterPro" id="IPR036271">
    <property type="entry name" value="Tet_transcr_reg_TetR-rel_C_sf"/>
</dbReference>
<dbReference type="PRINTS" id="PR00455">
    <property type="entry name" value="HTHTETR"/>
</dbReference>
<dbReference type="InterPro" id="IPR023772">
    <property type="entry name" value="DNA-bd_HTH_TetR-type_CS"/>
</dbReference>
<dbReference type="Proteomes" id="UP000321598">
    <property type="component" value="Unassembled WGS sequence"/>
</dbReference>
<protein>
    <submittedName>
        <fullName evidence="5">TetR family transcriptional regulator</fullName>
    </submittedName>
</protein>
<dbReference type="InterPro" id="IPR001647">
    <property type="entry name" value="HTH_TetR"/>
</dbReference>
<dbReference type="SUPFAM" id="SSF48498">
    <property type="entry name" value="Tetracyclin repressor-like, C-terminal domain"/>
    <property type="match status" value="1"/>
</dbReference>
<evidence type="ECO:0000313" key="5">
    <source>
        <dbReference type="EMBL" id="SUJ09687.1"/>
    </source>
</evidence>
<dbReference type="EMBL" id="BKAV01000010">
    <property type="protein sequence ID" value="GEQ00219.1"/>
    <property type="molecule type" value="Genomic_DNA"/>
</dbReference>
<dbReference type="RefSeq" id="WP_021459633.1">
    <property type="nucleotide sequence ID" value="NZ_BKAV01000010.1"/>
</dbReference>
<keyword evidence="7" id="KW-1185">Reference proteome</keyword>
<reference evidence="5 6" key="1">
    <citation type="submission" date="2018-06" db="EMBL/GenBank/DDBJ databases">
        <authorList>
            <consortium name="Pathogen Informatics"/>
            <person name="Doyle S."/>
        </authorList>
    </citation>
    <scope>NUCLEOTIDE SEQUENCE [LARGE SCALE GENOMIC DNA]</scope>
    <source>
        <strain evidence="5 6">NCTC12413</strain>
    </source>
</reference>
<proteinExistence type="predicted"/>
<dbReference type="OrthoDB" id="9780824at2"/>
<dbReference type="PROSITE" id="PS01081">
    <property type="entry name" value="HTH_TETR_1"/>
    <property type="match status" value="1"/>
</dbReference>
<organism evidence="5 6">
    <name type="scientific">Staphylococcus arlettae</name>
    <dbReference type="NCBI Taxonomy" id="29378"/>
    <lineage>
        <taxon>Bacteria</taxon>
        <taxon>Bacillati</taxon>
        <taxon>Bacillota</taxon>
        <taxon>Bacilli</taxon>
        <taxon>Bacillales</taxon>
        <taxon>Staphylococcaceae</taxon>
        <taxon>Staphylococcus</taxon>
    </lineage>
</organism>
<dbReference type="GeneID" id="97286715"/>
<dbReference type="PANTHER" id="PTHR30055">
    <property type="entry name" value="HTH-TYPE TRANSCRIPTIONAL REGULATOR RUTR"/>
    <property type="match status" value="1"/>
</dbReference>
<dbReference type="AlphaFoldDB" id="A0A380C0W3"/>
<dbReference type="SUPFAM" id="SSF46689">
    <property type="entry name" value="Homeodomain-like"/>
    <property type="match status" value="1"/>
</dbReference>
<sequence>MNSLKAIVESIMPRLEHLSERQKRVLQSAVILFSEQGYDKTTTKDIAQHAQVAEGTVFKHFKNKQTLLYAGLIPILKNNVIPVALTEFKTELTLTNDLKTFIDKFVDNRSQFIYDNRVLIKVLLNEALTSVQLQTIVINLFTENLLAQLTPLLQKLIDQGYMRDVNKEYAIRTIVAQTFNLNLPMIIDANKSRDKAFDEFATFVKDSLYYSLKV</sequence>
<dbReference type="Proteomes" id="UP000254956">
    <property type="component" value="Unassembled WGS sequence"/>
</dbReference>
<feature type="domain" description="HTH tetR-type" evidence="3">
    <location>
        <begin position="19"/>
        <end position="79"/>
    </location>
</feature>
<evidence type="ECO:0000259" key="3">
    <source>
        <dbReference type="PROSITE" id="PS50977"/>
    </source>
</evidence>
<evidence type="ECO:0000313" key="7">
    <source>
        <dbReference type="Proteomes" id="UP000321598"/>
    </source>
</evidence>
<dbReference type="PANTHER" id="PTHR30055:SF222">
    <property type="entry name" value="REGULATORY PROTEIN"/>
    <property type="match status" value="1"/>
</dbReference>
<dbReference type="Gene3D" id="1.10.357.10">
    <property type="entry name" value="Tetracycline Repressor, domain 2"/>
    <property type="match status" value="1"/>
</dbReference>
<name>A0A380C0W3_9STAP</name>
<dbReference type="InterPro" id="IPR009057">
    <property type="entry name" value="Homeodomain-like_sf"/>
</dbReference>
<feature type="DNA-binding region" description="H-T-H motif" evidence="2">
    <location>
        <begin position="42"/>
        <end position="61"/>
    </location>
</feature>
<evidence type="ECO:0000313" key="4">
    <source>
        <dbReference type="EMBL" id="GEQ00219.1"/>
    </source>
</evidence>
<evidence type="ECO:0000256" key="2">
    <source>
        <dbReference type="PROSITE-ProRule" id="PRU00335"/>
    </source>
</evidence>
<reference evidence="4 7" key="2">
    <citation type="submission" date="2019-07" db="EMBL/GenBank/DDBJ databases">
        <title>Whole genome shotgun sequence of Staphylococcus arlettae NBRC 109765.</title>
        <authorList>
            <person name="Hosoyama A."/>
            <person name="Uohara A."/>
            <person name="Ohji S."/>
            <person name="Ichikawa N."/>
        </authorList>
    </citation>
    <scope>NUCLEOTIDE SEQUENCE [LARGE SCALE GENOMIC DNA]</scope>
    <source>
        <strain evidence="4 7">NBRC 109765</strain>
    </source>
</reference>
<dbReference type="PROSITE" id="PS50977">
    <property type="entry name" value="HTH_TETR_2"/>
    <property type="match status" value="1"/>
</dbReference>
<dbReference type="InterPro" id="IPR050109">
    <property type="entry name" value="HTH-type_TetR-like_transc_reg"/>
</dbReference>
<evidence type="ECO:0000313" key="6">
    <source>
        <dbReference type="Proteomes" id="UP000254956"/>
    </source>
</evidence>
<gene>
    <name evidence="5" type="primary">bm3R1</name>
    <name evidence="5" type="ORF">NCTC12413_00370</name>
    <name evidence="4" type="ORF">SAR03_12560</name>
</gene>
<keyword evidence="1 2" id="KW-0238">DNA-binding</keyword>
<dbReference type="Pfam" id="PF00440">
    <property type="entry name" value="TetR_N"/>
    <property type="match status" value="1"/>
</dbReference>
<evidence type="ECO:0000256" key="1">
    <source>
        <dbReference type="ARBA" id="ARBA00023125"/>
    </source>
</evidence>
<dbReference type="GO" id="GO:0006355">
    <property type="term" value="P:regulation of DNA-templated transcription"/>
    <property type="evidence" value="ECO:0007669"/>
    <property type="project" value="UniProtKB-ARBA"/>
</dbReference>
<accession>A0A380C0W3</accession>